<dbReference type="GO" id="GO:0004674">
    <property type="term" value="F:protein serine/threonine kinase activity"/>
    <property type="evidence" value="ECO:0007669"/>
    <property type="project" value="UniProtKB-KW"/>
</dbReference>
<feature type="domain" description="Histidine kinase/HSP90-like ATPase" evidence="2">
    <location>
        <begin position="82"/>
        <end position="160"/>
    </location>
</feature>
<keyword evidence="3" id="KW-0067">ATP-binding</keyword>
<dbReference type="CDD" id="cd16936">
    <property type="entry name" value="HATPase_RsbW-like"/>
    <property type="match status" value="1"/>
</dbReference>
<keyword evidence="1" id="KW-0418">Kinase</keyword>
<evidence type="ECO:0000313" key="4">
    <source>
        <dbReference type="Proteomes" id="UP000269198"/>
    </source>
</evidence>
<dbReference type="InterPro" id="IPR003594">
    <property type="entry name" value="HATPase_dom"/>
</dbReference>
<dbReference type="Proteomes" id="UP000269198">
    <property type="component" value="Unassembled WGS sequence"/>
</dbReference>
<name>A0A3N0E5A4_9ACTN</name>
<dbReference type="OrthoDB" id="3423431at2"/>
<dbReference type="InterPro" id="IPR050267">
    <property type="entry name" value="Anti-sigma-factor_SerPK"/>
</dbReference>
<dbReference type="Gene3D" id="3.30.565.10">
    <property type="entry name" value="Histidine kinase-like ATPase, C-terminal domain"/>
    <property type="match status" value="1"/>
</dbReference>
<dbReference type="PANTHER" id="PTHR35526">
    <property type="entry name" value="ANTI-SIGMA-F FACTOR RSBW-RELATED"/>
    <property type="match status" value="1"/>
</dbReference>
<comment type="caution">
    <text evidence="3">The sequence shown here is derived from an EMBL/GenBank/DDBJ whole genome shotgun (WGS) entry which is preliminary data.</text>
</comment>
<dbReference type="InterPro" id="IPR036890">
    <property type="entry name" value="HATPase_C_sf"/>
</dbReference>
<protein>
    <submittedName>
        <fullName evidence="3">ATP-binding protein</fullName>
    </submittedName>
</protein>
<dbReference type="PANTHER" id="PTHR35526:SF3">
    <property type="entry name" value="ANTI-SIGMA-F FACTOR RSBW"/>
    <property type="match status" value="1"/>
</dbReference>
<sequence length="189" mass="21155">MTVRAARPTLTQLPSVTISPTLLIPWQKKHYFDPAARWRPFRRRAFVFWGETALFPLVHAFLAGCAADQDADYQYVFDLLGTELAANAIRHSRSGEPGGTFTLRVDRSTEGLTLTCRDHGLPGLHVWDIRDRSYLAPDPNGLRPEAEAGRGLALVDHLATRWGDNGLPTHRHVWFHLAYDLTGSAWTAA</sequence>
<reference evidence="3 4" key="1">
    <citation type="submission" date="2018-11" db="EMBL/GenBank/DDBJ databases">
        <title>The genome draft of YIM 96095.</title>
        <authorList>
            <person name="Tang S.-K."/>
            <person name="Chunyu W.-X."/>
            <person name="Feng Y.-Z."/>
        </authorList>
    </citation>
    <scope>NUCLEOTIDE SEQUENCE [LARGE SCALE GENOMIC DNA]</scope>
    <source>
        <strain evidence="3 4">YIM 96095</strain>
    </source>
</reference>
<accession>A0A3N0E5A4</accession>
<gene>
    <name evidence="3" type="ORF">EFW17_17480</name>
</gene>
<keyword evidence="4" id="KW-1185">Reference proteome</keyword>
<dbReference type="EMBL" id="RJMB01000019">
    <property type="protein sequence ID" value="RNL83008.1"/>
    <property type="molecule type" value="Genomic_DNA"/>
</dbReference>
<evidence type="ECO:0000259" key="2">
    <source>
        <dbReference type="Pfam" id="PF13581"/>
    </source>
</evidence>
<organism evidence="3 4">
    <name type="scientific">Halostreptopolyspora alba</name>
    <dbReference type="NCBI Taxonomy" id="2487137"/>
    <lineage>
        <taxon>Bacteria</taxon>
        <taxon>Bacillati</taxon>
        <taxon>Actinomycetota</taxon>
        <taxon>Actinomycetes</taxon>
        <taxon>Streptosporangiales</taxon>
        <taxon>Nocardiopsidaceae</taxon>
        <taxon>Halostreptopolyspora</taxon>
    </lineage>
</organism>
<evidence type="ECO:0000313" key="3">
    <source>
        <dbReference type="EMBL" id="RNL83008.1"/>
    </source>
</evidence>
<dbReference type="AlphaFoldDB" id="A0A3N0E5A4"/>
<proteinExistence type="predicted"/>
<dbReference type="GO" id="GO:0005524">
    <property type="term" value="F:ATP binding"/>
    <property type="evidence" value="ECO:0007669"/>
    <property type="project" value="UniProtKB-KW"/>
</dbReference>
<keyword evidence="1" id="KW-0808">Transferase</keyword>
<evidence type="ECO:0000256" key="1">
    <source>
        <dbReference type="ARBA" id="ARBA00022527"/>
    </source>
</evidence>
<keyword evidence="1" id="KW-0723">Serine/threonine-protein kinase</keyword>
<dbReference type="SUPFAM" id="SSF55874">
    <property type="entry name" value="ATPase domain of HSP90 chaperone/DNA topoisomerase II/histidine kinase"/>
    <property type="match status" value="1"/>
</dbReference>
<keyword evidence="3" id="KW-0547">Nucleotide-binding</keyword>
<dbReference type="RefSeq" id="WP_123202485.1">
    <property type="nucleotide sequence ID" value="NZ_RJMB01000019.1"/>
</dbReference>
<dbReference type="Pfam" id="PF13581">
    <property type="entry name" value="HATPase_c_2"/>
    <property type="match status" value="1"/>
</dbReference>